<evidence type="ECO:0000256" key="2">
    <source>
        <dbReference type="ARBA" id="ARBA00022801"/>
    </source>
</evidence>
<keyword evidence="2 5" id="KW-0378">Hydrolase</keyword>
<protein>
    <submittedName>
        <fullName evidence="5">Alpha/beta hydrolase-fold protein</fullName>
    </submittedName>
</protein>
<dbReference type="SUPFAM" id="SSF53474">
    <property type="entry name" value="alpha/beta-Hydrolases"/>
    <property type="match status" value="1"/>
</dbReference>
<dbReference type="PANTHER" id="PTHR40841">
    <property type="entry name" value="SIDEROPHORE TRIACETYLFUSARININE C ESTERASE"/>
    <property type="match status" value="1"/>
</dbReference>
<reference evidence="5 6" key="1">
    <citation type="submission" date="2023-12" db="EMBL/GenBank/DDBJ databases">
        <title>Friends and Foes: Symbiotic and Algicidal bacterial influence on Karenia brevis blooms.</title>
        <authorList>
            <person name="Fei C."/>
            <person name="Mohamed A.R."/>
            <person name="Booker A."/>
            <person name="Arshad M."/>
            <person name="Klass S."/>
            <person name="Ahn S."/>
            <person name="Gilbert P.M."/>
            <person name="Heil C.A."/>
            <person name="Martinez J.M."/>
            <person name="Amin S.A."/>
        </authorList>
    </citation>
    <scope>NUCLEOTIDE SEQUENCE [LARGE SCALE GENOMIC DNA]</scope>
    <source>
        <strain evidence="5 6">CE15</strain>
    </source>
</reference>
<evidence type="ECO:0000256" key="4">
    <source>
        <dbReference type="SAM" id="SignalP"/>
    </source>
</evidence>
<dbReference type="Gene3D" id="1.25.40.10">
    <property type="entry name" value="Tetratricopeptide repeat domain"/>
    <property type="match status" value="1"/>
</dbReference>
<dbReference type="Gene3D" id="3.40.50.1820">
    <property type="entry name" value="alpha/beta hydrolase"/>
    <property type="match status" value="1"/>
</dbReference>
<evidence type="ECO:0000256" key="1">
    <source>
        <dbReference type="ARBA" id="ARBA00005622"/>
    </source>
</evidence>
<dbReference type="Pfam" id="PF00756">
    <property type="entry name" value="Esterase"/>
    <property type="match status" value="1"/>
</dbReference>
<accession>A0ABU8EYQ8</accession>
<dbReference type="InterPro" id="IPR029058">
    <property type="entry name" value="AB_hydrolase_fold"/>
</dbReference>
<dbReference type="InterPro" id="IPR052558">
    <property type="entry name" value="Siderophore_Hydrolase_D"/>
</dbReference>
<dbReference type="PROSITE" id="PS50005">
    <property type="entry name" value="TPR"/>
    <property type="match status" value="1"/>
</dbReference>
<evidence type="ECO:0000313" key="5">
    <source>
        <dbReference type="EMBL" id="MEI4551366.1"/>
    </source>
</evidence>
<dbReference type="RefSeq" id="WP_336436354.1">
    <property type="nucleotide sequence ID" value="NZ_JBAWKS010000002.1"/>
</dbReference>
<gene>
    <name evidence="5" type="ORF">WAE96_16950</name>
</gene>
<sequence>MKRFFQLFFICVVFFATTIEAQAQRITTASSTLNEDRTIQILLPESYAANPNATYPVIYLLDGDYNFNAVSGMLDMLADKGELIPNVILVAIADKGTQSYRSYMTPSFNEQKTPDNATKFATYLAEEVKPYISKHYRTANNHILVGQSIGGLFVLNTLIEKPNSFNHYIAISPSVWVGDNAIVKKANNQLKQQNDTPISLHLALGDETRMGQYDFINYLDLNPSANLTWQFTHYPDENHNSVGLIALRNSLKTIFKGWHINERELATKTPQSIIEHYAALQDSWQLKQAMPNSVAQSLMRYHYRNQLVDNVPEFIASAINILPQSSQVLVAKQASYAGHFDSPKAALTILKESESQHSESISHLKAIAGVYEQLGDSKNAQQYYKKALSVAKNQNAQQWQLNILAAKIN</sequence>
<feature type="signal peptide" evidence="4">
    <location>
        <begin position="1"/>
        <end position="23"/>
    </location>
</feature>
<comment type="caution">
    <text evidence="5">The sequence shown here is derived from an EMBL/GenBank/DDBJ whole genome shotgun (WGS) entry which is preliminary data.</text>
</comment>
<comment type="similarity">
    <text evidence="1">Belongs to the esterase D family.</text>
</comment>
<feature type="repeat" description="TPR" evidence="3">
    <location>
        <begin position="361"/>
        <end position="394"/>
    </location>
</feature>
<dbReference type="InterPro" id="IPR019734">
    <property type="entry name" value="TPR_rpt"/>
</dbReference>
<dbReference type="InterPro" id="IPR011990">
    <property type="entry name" value="TPR-like_helical_dom_sf"/>
</dbReference>
<dbReference type="EMBL" id="JBAWKS010000002">
    <property type="protein sequence ID" value="MEI4551366.1"/>
    <property type="molecule type" value="Genomic_DNA"/>
</dbReference>
<dbReference type="PANTHER" id="PTHR40841:SF2">
    <property type="entry name" value="SIDEROPHORE-DEGRADING ESTERASE (EUROFUNG)"/>
    <property type="match status" value="1"/>
</dbReference>
<name>A0ABU8EYQ8_9GAMM</name>
<proteinExistence type="inferred from homology"/>
<dbReference type="Proteomes" id="UP001382455">
    <property type="component" value="Unassembled WGS sequence"/>
</dbReference>
<keyword evidence="6" id="KW-1185">Reference proteome</keyword>
<evidence type="ECO:0000256" key="3">
    <source>
        <dbReference type="PROSITE-ProRule" id="PRU00339"/>
    </source>
</evidence>
<dbReference type="GO" id="GO:0016787">
    <property type="term" value="F:hydrolase activity"/>
    <property type="evidence" value="ECO:0007669"/>
    <property type="project" value="UniProtKB-KW"/>
</dbReference>
<keyword evidence="3" id="KW-0802">TPR repeat</keyword>
<keyword evidence="4" id="KW-0732">Signal</keyword>
<organism evidence="5 6">
    <name type="scientific">Pseudoalteromonas spongiae</name>
    <dbReference type="NCBI Taxonomy" id="298657"/>
    <lineage>
        <taxon>Bacteria</taxon>
        <taxon>Pseudomonadati</taxon>
        <taxon>Pseudomonadota</taxon>
        <taxon>Gammaproteobacteria</taxon>
        <taxon>Alteromonadales</taxon>
        <taxon>Pseudoalteromonadaceae</taxon>
        <taxon>Pseudoalteromonas</taxon>
    </lineage>
</organism>
<feature type="chain" id="PRO_5046002189" evidence="4">
    <location>
        <begin position="24"/>
        <end position="409"/>
    </location>
</feature>
<evidence type="ECO:0000313" key="6">
    <source>
        <dbReference type="Proteomes" id="UP001382455"/>
    </source>
</evidence>
<dbReference type="SUPFAM" id="SSF48452">
    <property type="entry name" value="TPR-like"/>
    <property type="match status" value="1"/>
</dbReference>
<dbReference type="InterPro" id="IPR000801">
    <property type="entry name" value="Esterase-like"/>
</dbReference>